<reference evidence="8" key="1">
    <citation type="submission" date="2019-07" db="EMBL/GenBank/DDBJ databases">
        <authorList>
            <person name="Wongkuna S."/>
            <person name="Scaria J."/>
        </authorList>
    </citation>
    <scope>NUCLEOTIDE SEQUENCE [LARGE SCALE GENOMIC DNA]</scope>
    <source>
        <strain evidence="8">SW178</strain>
    </source>
</reference>
<feature type="domain" description="Beta-xylosidase C-terminal Concanavalin A-like" evidence="7">
    <location>
        <begin position="330"/>
        <end position="538"/>
    </location>
</feature>
<keyword evidence="3 6" id="KW-0326">Glycosidase</keyword>
<dbReference type="AlphaFoldDB" id="A0A5M9HZS5"/>
<gene>
    <name evidence="8" type="ORF">FNY66_11560</name>
</gene>
<keyword evidence="2 6" id="KW-0378">Hydrolase</keyword>
<evidence type="ECO:0000256" key="3">
    <source>
        <dbReference type="ARBA" id="ARBA00023295"/>
    </source>
</evidence>
<dbReference type="RefSeq" id="WP_150311242.1">
    <property type="nucleotide sequence ID" value="NZ_VMSO01000016.1"/>
</dbReference>
<name>A0A5M9HZS5_9FIRM</name>
<evidence type="ECO:0000313" key="8">
    <source>
        <dbReference type="EMBL" id="KAA8500811.1"/>
    </source>
</evidence>
<feature type="active site" description="Proton acceptor" evidence="4">
    <location>
        <position position="16"/>
    </location>
</feature>
<dbReference type="Gene3D" id="2.115.10.20">
    <property type="entry name" value="Glycosyl hydrolase domain, family 43"/>
    <property type="match status" value="1"/>
</dbReference>
<comment type="caution">
    <text evidence="8">The sequence shown here is derived from an EMBL/GenBank/DDBJ whole genome shotgun (WGS) entry which is preliminary data.</text>
</comment>
<dbReference type="InterPro" id="IPR006710">
    <property type="entry name" value="Glyco_hydro_43"/>
</dbReference>
<feature type="active site" description="Proton donor" evidence="4">
    <location>
        <position position="185"/>
    </location>
</feature>
<organism evidence="8 9">
    <name type="scientific">Mediterraneibacter catenae</name>
    <dbReference type="NCBI Taxonomy" id="2594882"/>
    <lineage>
        <taxon>Bacteria</taxon>
        <taxon>Bacillati</taxon>
        <taxon>Bacillota</taxon>
        <taxon>Clostridia</taxon>
        <taxon>Lachnospirales</taxon>
        <taxon>Lachnospiraceae</taxon>
        <taxon>Mediterraneibacter</taxon>
    </lineage>
</organism>
<evidence type="ECO:0000256" key="6">
    <source>
        <dbReference type="RuleBase" id="RU361187"/>
    </source>
</evidence>
<dbReference type="Pfam" id="PF17851">
    <property type="entry name" value="GH43_C2"/>
    <property type="match status" value="1"/>
</dbReference>
<dbReference type="InterPro" id="IPR023296">
    <property type="entry name" value="Glyco_hydro_beta-prop_sf"/>
</dbReference>
<dbReference type="InterPro" id="IPR051795">
    <property type="entry name" value="Glycosyl_Hydrlase_43"/>
</dbReference>
<dbReference type="InterPro" id="IPR041542">
    <property type="entry name" value="GH43_C2"/>
</dbReference>
<evidence type="ECO:0000256" key="5">
    <source>
        <dbReference type="PIRSR" id="PIRSR606710-2"/>
    </source>
</evidence>
<dbReference type="GO" id="GO:0005975">
    <property type="term" value="P:carbohydrate metabolic process"/>
    <property type="evidence" value="ECO:0007669"/>
    <property type="project" value="InterPro"/>
</dbReference>
<dbReference type="SUPFAM" id="SSF49899">
    <property type="entry name" value="Concanavalin A-like lectins/glucanases"/>
    <property type="match status" value="1"/>
</dbReference>
<dbReference type="Pfam" id="PF04616">
    <property type="entry name" value="Glyco_hydro_43"/>
    <property type="match status" value="1"/>
</dbReference>
<evidence type="ECO:0000259" key="7">
    <source>
        <dbReference type="Pfam" id="PF17851"/>
    </source>
</evidence>
<protein>
    <submittedName>
        <fullName evidence="8">Glycoside hydrolase family 43 protein</fullName>
    </submittedName>
</protein>
<dbReference type="EMBL" id="VMSO01000016">
    <property type="protein sequence ID" value="KAA8500811.1"/>
    <property type="molecule type" value="Genomic_DNA"/>
</dbReference>
<evidence type="ECO:0000313" key="9">
    <source>
        <dbReference type="Proteomes" id="UP000322025"/>
    </source>
</evidence>
<dbReference type="InterPro" id="IPR013320">
    <property type="entry name" value="ConA-like_dom_sf"/>
</dbReference>
<dbReference type="SUPFAM" id="SSF75005">
    <property type="entry name" value="Arabinanase/levansucrase/invertase"/>
    <property type="match status" value="1"/>
</dbReference>
<evidence type="ECO:0000256" key="1">
    <source>
        <dbReference type="ARBA" id="ARBA00009865"/>
    </source>
</evidence>
<feature type="site" description="Important for catalytic activity, responsible for pKa modulation of the active site Glu and correct orientation of both the proton donor and substrate" evidence="5">
    <location>
        <position position="123"/>
    </location>
</feature>
<accession>A0A5M9HZS5</accession>
<sequence>MERKIKNPILPGFYPDPSICKANGEFYLVCSSFELYPGIPVFRSRDLAHWVQIGNVMTKDNGFHVKANTFTGGVMAPTIRYYDETFYIINTNYSDKGNYIVTSKNPAGPWSEPHWLDDVPGIDASLFIDDDGSAYVLGTGNVVERADGSMDRGIWIAEFDLKEMKLAGEPKAIWDSALRNAASPEAPHVYHKDGWYYLVIAEGGTEHYHSVTVARSRDVKGWYEGFPGNPVMTHRHLGYGCEIANAGHADLVETDEGNWYAVMLASRTIGGYYKNLGRETYICPVIWERDWPVFSPGTGKLEWEYDADENLPWMEVSKENQKSLDSGVTDEWCFWGTPYGDFWKAEDKSVSLRCLPRQINEPLKCLLDESENGRRDDCVSFIGHRVTGVDYRFSCRMNFSPEEGESAGIVLLQASNHQYRLEKVRKGESEVLQVVLSTCKMDVPPHFPGFTSETKEKILAEIPWFSADAELAAEVSEQDFSFYYVRAGRKFPIFEHADGRLINPEIVGCMTGMLAGIFASGNGTDSTNTAVFTDVVYEDK</sequence>
<proteinExistence type="inferred from homology"/>
<comment type="similarity">
    <text evidence="1 6">Belongs to the glycosyl hydrolase 43 family.</text>
</comment>
<dbReference type="PANTHER" id="PTHR42812">
    <property type="entry name" value="BETA-XYLOSIDASE"/>
    <property type="match status" value="1"/>
</dbReference>
<dbReference type="CDD" id="cd18617">
    <property type="entry name" value="GH43_XynB-like"/>
    <property type="match status" value="1"/>
</dbReference>
<dbReference type="GO" id="GO:0004553">
    <property type="term" value="F:hydrolase activity, hydrolyzing O-glycosyl compounds"/>
    <property type="evidence" value="ECO:0007669"/>
    <property type="project" value="InterPro"/>
</dbReference>
<dbReference type="PANTHER" id="PTHR42812:SF12">
    <property type="entry name" value="BETA-XYLOSIDASE-RELATED"/>
    <property type="match status" value="1"/>
</dbReference>
<dbReference type="Gene3D" id="2.60.120.200">
    <property type="match status" value="1"/>
</dbReference>
<dbReference type="OrthoDB" id="9801455at2"/>
<dbReference type="Proteomes" id="UP000322025">
    <property type="component" value="Unassembled WGS sequence"/>
</dbReference>
<keyword evidence="9" id="KW-1185">Reference proteome</keyword>
<evidence type="ECO:0000256" key="2">
    <source>
        <dbReference type="ARBA" id="ARBA00022801"/>
    </source>
</evidence>
<evidence type="ECO:0000256" key="4">
    <source>
        <dbReference type="PIRSR" id="PIRSR606710-1"/>
    </source>
</evidence>